<dbReference type="Pfam" id="PF13354">
    <property type="entry name" value="Beta-lactamase2"/>
    <property type="match status" value="1"/>
</dbReference>
<evidence type="ECO:0000256" key="2">
    <source>
        <dbReference type="SAM" id="Phobius"/>
    </source>
</evidence>
<feature type="domain" description="Beta-lactamase class A catalytic" evidence="3">
    <location>
        <begin position="171"/>
        <end position="306"/>
    </location>
</feature>
<dbReference type="Gene3D" id="3.40.710.10">
    <property type="entry name" value="DD-peptidase/beta-lactamase superfamily"/>
    <property type="match status" value="1"/>
</dbReference>
<accession>A0ABS3WPH7</accession>
<keyword evidence="5" id="KW-1185">Reference proteome</keyword>
<dbReference type="SUPFAM" id="SSF56601">
    <property type="entry name" value="beta-lactamase/transpeptidase-like"/>
    <property type="match status" value="1"/>
</dbReference>
<feature type="region of interest" description="Disordered" evidence="1">
    <location>
        <begin position="1"/>
        <end position="40"/>
    </location>
</feature>
<keyword evidence="2" id="KW-1133">Transmembrane helix</keyword>
<dbReference type="PANTHER" id="PTHR35333">
    <property type="entry name" value="BETA-LACTAMASE"/>
    <property type="match status" value="1"/>
</dbReference>
<dbReference type="GO" id="GO:0016787">
    <property type="term" value="F:hydrolase activity"/>
    <property type="evidence" value="ECO:0007669"/>
    <property type="project" value="UniProtKB-KW"/>
</dbReference>
<protein>
    <submittedName>
        <fullName evidence="4">Serine hydrolase</fullName>
    </submittedName>
</protein>
<proteinExistence type="predicted"/>
<comment type="caution">
    <text evidence="4">The sequence shown here is derived from an EMBL/GenBank/DDBJ whole genome shotgun (WGS) entry which is preliminary data.</text>
</comment>
<evidence type="ECO:0000313" key="5">
    <source>
        <dbReference type="Proteomes" id="UP001518976"/>
    </source>
</evidence>
<gene>
    <name evidence="4" type="ORF">JW592_05915</name>
</gene>
<evidence type="ECO:0000256" key="1">
    <source>
        <dbReference type="SAM" id="MobiDB-lite"/>
    </source>
</evidence>
<dbReference type="RefSeq" id="WP_209263828.1">
    <property type="nucleotide sequence ID" value="NZ_JAFFZN010000004.1"/>
</dbReference>
<dbReference type="InterPro" id="IPR045155">
    <property type="entry name" value="Beta-lactam_cat"/>
</dbReference>
<reference evidence="4 5" key="1">
    <citation type="submission" date="2021-02" db="EMBL/GenBank/DDBJ databases">
        <title>Streptomyces spirodelae sp. nov., isolated from duckweed.</title>
        <authorList>
            <person name="Saimee Y."/>
            <person name="Duangmal K."/>
        </authorList>
    </citation>
    <scope>NUCLEOTIDE SEQUENCE [LARGE SCALE GENOMIC DNA]</scope>
    <source>
        <strain evidence="4 5">DW4-2</strain>
    </source>
</reference>
<dbReference type="PANTHER" id="PTHR35333:SF3">
    <property type="entry name" value="BETA-LACTAMASE-TYPE TRANSPEPTIDASE FOLD CONTAINING PROTEIN"/>
    <property type="match status" value="1"/>
</dbReference>
<sequence length="337" mass="36052">MRKSRGLTHTDPSGGSGTPDGRGDLGSPRDGIPHASAGPRGRARRLCRWGALALLVAVLAGGTTAGTLAAADGAAATTAHARVGGSQVTCSSDDGGLADRLSRRMATALRERHGSTAVALYDRSTDTSCTYRAHSRYDSASVVKATLLGALLRQAEEDHHRKLTPVEKKRATAMITKSDNDSTTALWREVSRGGVQHFLDLARMRDTEPGRHGYWGLTQITAHDEVKLLKLLTSRNRVLDAKSRAYALRLMNKVDDGQRWGTPAGAPKDATVHVKNGWLSRAEHGWRVNSVGAFTGSGHDYGIAVLSQDNKTMDRGIETVEAASRAIHRELAATGTH</sequence>
<feature type="transmembrane region" description="Helical" evidence="2">
    <location>
        <begin position="49"/>
        <end position="71"/>
    </location>
</feature>
<dbReference type="Proteomes" id="UP001518976">
    <property type="component" value="Unassembled WGS sequence"/>
</dbReference>
<evidence type="ECO:0000259" key="3">
    <source>
        <dbReference type="Pfam" id="PF13354"/>
    </source>
</evidence>
<keyword evidence="2" id="KW-0472">Membrane</keyword>
<dbReference type="InterPro" id="IPR000871">
    <property type="entry name" value="Beta-lactam_class-A"/>
</dbReference>
<evidence type="ECO:0000313" key="4">
    <source>
        <dbReference type="EMBL" id="MBO8185005.1"/>
    </source>
</evidence>
<dbReference type="EMBL" id="JAFFZN010000004">
    <property type="protein sequence ID" value="MBO8185005.1"/>
    <property type="molecule type" value="Genomic_DNA"/>
</dbReference>
<name>A0ABS3WPH7_9ACTN</name>
<keyword evidence="4" id="KW-0378">Hydrolase</keyword>
<dbReference type="InterPro" id="IPR012338">
    <property type="entry name" value="Beta-lactam/transpept-like"/>
</dbReference>
<organism evidence="4 5">
    <name type="scientific">Streptomyces spirodelae</name>
    <dbReference type="NCBI Taxonomy" id="2812904"/>
    <lineage>
        <taxon>Bacteria</taxon>
        <taxon>Bacillati</taxon>
        <taxon>Actinomycetota</taxon>
        <taxon>Actinomycetes</taxon>
        <taxon>Kitasatosporales</taxon>
        <taxon>Streptomycetaceae</taxon>
        <taxon>Streptomyces</taxon>
    </lineage>
</organism>
<keyword evidence="2" id="KW-0812">Transmembrane</keyword>